<dbReference type="InterPro" id="IPR036047">
    <property type="entry name" value="F-box-like_dom_sf"/>
</dbReference>
<dbReference type="PANTHER" id="PTHR13382">
    <property type="entry name" value="MITOCHONDRIAL ATP SYNTHASE COUPLING FACTOR B"/>
    <property type="match status" value="1"/>
</dbReference>
<dbReference type="OrthoDB" id="550575at2759"/>
<dbReference type="PANTHER" id="PTHR13382:SF70">
    <property type="entry name" value="ANTAGONIST OF MITOTIC EXIT NETWORK 1 HOMOLOG"/>
    <property type="match status" value="1"/>
</dbReference>
<dbReference type="AlphaFoldDB" id="A0A9Q1GSF0"/>
<dbReference type="EMBL" id="JAKOGI010001358">
    <property type="protein sequence ID" value="KAJ8426041.1"/>
    <property type="molecule type" value="Genomic_DNA"/>
</dbReference>
<dbReference type="Pfam" id="PF25372">
    <property type="entry name" value="DUF7885"/>
    <property type="match status" value="1"/>
</dbReference>
<dbReference type="InterPro" id="IPR001810">
    <property type="entry name" value="F-box_dom"/>
</dbReference>
<dbReference type="Pfam" id="PF18511">
    <property type="entry name" value="F-box_5"/>
    <property type="match status" value="1"/>
</dbReference>
<feature type="domain" description="F-box" evidence="2">
    <location>
        <begin position="11"/>
        <end position="52"/>
    </location>
</feature>
<evidence type="ECO:0000259" key="2">
    <source>
        <dbReference type="SMART" id="SM00256"/>
    </source>
</evidence>
<name>A0A9Q1GSF0_9CARY</name>
<dbReference type="InterPro" id="IPR057207">
    <property type="entry name" value="FBXL15_LRR"/>
</dbReference>
<dbReference type="Proteomes" id="UP001153076">
    <property type="component" value="Unassembled WGS sequence"/>
</dbReference>
<dbReference type="InterPro" id="IPR050648">
    <property type="entry name" value="F-box_LRR-repeat"/>
</dbReference>
<dbReference type="GO" id="GO:0005737">
    <property type="term" value="C:cytoplasm"/>
    <property type="evidence" value="ECO:0007669"/>
    <property type="project" value="TreeGrafter"/>
</dbReference>
<keyword evidence="4" id="KW-1185">Reference proteome</keyword>
<dbReference type="CDD" id="cd22159">
    <property type="entry name" value="F-box_AtTIR1-like"/>
    <property type="match status" value="1"/>
</dbReference>
<dbReference type="SUPFAM" id="SSF81383">
    <property type="entry name" value="F-box domain"/>
    <property type="match status" value="1"/>
</dbReference>
<dbReference type="InterPro" id="IPR006553">
    <property type="entry name" value="Leu-rich_rpt_Cys-con_subtyp"/>
</dbReference>
<dbReference type="FunFam" id="1.20.1280.50:FF:000023">
    <property type="entry name" value="F-box/LRR-repeat protein 4"/>
    <property type="match status" value="1"/>
</dbReference>
<evidence type="ECO:0000256" key="1">
    <source>
        <dbReference type="ARBA" id="ARBA00022786"/>
    </source>
</evidence>
<keyword evidence="1" id="KW-0833">Ubl conjugation pathway</keyword>
<dbReference type="SMART" id="SM00367">
    <property type="entry name" value="LRR_CC"/>
    <property type="match status" value="6"/>
</dbReference>
<dbReference type="Gene3D" id="3.80.10.10">
    <property type="entry name" value="Ribonuclease Inhibitor"/>
    <property type="match status" value="2"/>
</dbReference>
<sequence>MKGHDRINNALPDELILEIFRRLDSQSSRDACSLVCRRWFHLERISRETIRIGASASPDQLVKALAARFPNVRNVYIDERLTISLPAPLGVRRHAGRPTASSVKRQLKSRKVGVEDQEIQPCCLSDSGLAAVSQGFAYLEKLSLIWCSNVTSLGLKSVAERCRSLRSLDLQGCYVGDLGLAAIGESCKLLEDLNLRFCEGLTDTGLGALATGCGRSLKSLSIAACVRITDVALEAVGSHCRYLEVLSMDSEFIHNKGVLAVARGCPFLKVLRLQCTNVTDEALLGVATFCSTLELLALYSFQKFTDQ</sequence>
<dbReference type="Gene3D" id="1.20.1280.50">
    <property type="match status" value="1"/>
</dbReference>
<dbReference type="InterPro" id="IPR032675">
    <property type="entry name" value="LRR_dom_sf"/>
</dbReference>
<proteinExistence type="predicted"/>
<evidence type="ECO:0000313" key="3">
    <source>
        <dbReference type="EMBL" id="KAJ8426041.1"/>
    </source>
</evidence>
<protein>
    <recommendedName>
        <fullName evidence="2">F-box domain-containing protein</fullName>
    </recommendedName>
</protein>
<dbReference type="InterPro" id="IPR001611">
    <property type="entry name" value="Leu-rich_rpt"/>
</dbReference>
<gene>
    <name evidence="3" type="ORF">Cgig2_021399</name>
</gene>
<dbReference type="SUPFAM" id="SSF52047">
    <property type="entry name" value="RNI-like"/>
    <property type="match status" value="1"/>
</dbReference>
<dbReference type="SMART" id="SM00256">
    <property type="entry name" value="FBOX"/>
    <property type="match status" value="1"/>
</dbReference>
<comment type="caution">
    <text evidence="3">The sequence shown here is derived from an EMBL/GenBank/DDBJ whole genome shotgun (WGS) entry which is preliminary data.</text>
</comment>
<dbReference type="Pfam" id="PF13516">
    <property type="entry name" value="LRR_6"/>
    <property type="match status" value="1"/>
</dbReference>
<reference evidence="3" key="1">
    <citation type="submission" date="2022-04" db="EMBL/GenBank/DDBJ databases">
        <title>Carnegiea gigantea Genome sequencing and assembly v2.</title>
        <authorList>
            <person name="Copetti D."/>
            <person name="Sanderson M.J."/>
            <person name="Burquez A."/>
            <person name="Wojciechowski M.F."/>
        </authorList>
    </citation>
    <scope>NUCLEOTIDE SEQUENCE</scope>
    <source>
        <strain evidence="3">SGP5-SGP5p</strain>
        <tissue evidence="3">Aerial part</tissue>
    </source>
</reference>
<evidence type="ECO:0000313" key="4">
    <source>
        <dbReference type="Proteomes" id="UP001153076"/>
    </source>
</evidence>
<dbReference type="InterPro" id="IPR041567">
    <property type="entry name" value="COI1_F-box"/>
</dbReference>
<accession>A0A9Q1GSF0</accession>
<organism evidence="3 4">
    <name type="scientific">Carnegiea gigantea</name>
    <dbReference type="NCBI Taxonomy" id="171969"/>
    <lineage>
        <taxon>Eukaryota</taxon>
        <taxon>Viridiplantae</taxon>
        <taxon>Streptophyta</taxon>
        <taxon>Embryophyta</taxon>
        <taxon>Tracheophyta</taxon>
        <taxon>Spermatophyta</taxon>
        <taxon>Magnoliopsida</taxon>
        <taxon>eudicotyledons</taxon>
        <taxon>Gunneridae</taxon>
        <taxon>Pentapetalae</taxon>
        <taxon>Caryophyllales</taxon>
        <taxon>Cactineae</taxon>
        <taxon>Cactaceae</taxon>
        <taxon>Cactoideae</taxon>
        <taxon>Echinocereeae</taxon>
        <taxon>Carnegiea</taxon>
    </lineage>
</organism>